<dbReference type="InterPro" id="IPR002298">
    <property type="entry name" value="DNA_polymerase_A"/>
</dbReference>
<dbReference type="OrthoDB" id="2320933at2759"/>
<dbReference type="PANTHER" id="PTHR10133">
    <property type="entry name" value="DNA POLYMERASE I"/>
    <property type="match status" value="1"/>
</dbReference>
<dbReference type="PANTHER" id="PTHR10133:SF62">
    <property type="entry name" value="DNA POLYMERASE THETA"/>
    <property type="match status" value="1"/>
</dbReference>
<dbReference type="PRINTS" id="PR00868">
    <property type="entry name" value="DNAPOLI"/>
</dbReference>
<feature type="compositionally biased region" description="Basic and acidic residues" evidence="1">
    <location>
        <begin position="884"/>
        <end position="894"/>
    </location>
</feature>
<evidence type="ECO:0000256" key="1">
    <source>
        <dbReference type="SAM" id="MobiDB-lite"/>
    </source>
</evidence>
<dbReference type="InterPro" id="IPR043502">
    <property type="entry name" value="DNA/RNA_pol_sf"/>
</dbReference>
<dbReference type="RefSeq" id="XP_008814795.1">
    <property type="nucleotide sequence ID" value="XM_008816573.1"/>
</dbReference>
<dbReference type="Gene3D" id="3.30.70.370">
    <property type="match status" value="1"/>
</dbReference>
<dbReference type="SMART" id="SM00482">
    <property type="entry name" value="POLAc"/>
    <property type="match status" value="1"/>
</dbReference>
<sequence>MKLFSFLKRSHKHLRIHRNVDSDSYICRSNVRFFHTVNYAHLACLASKKRSNSDEASSLHALLSTLTNRGHNRNSHYSEVSSHKGHGSHIGANQCEYKNVLTRWKELVKIYISWFPEITEDKYKSKCFSLPTYLVIHVVIPGSEATQTNTLQQFEEFNFDTLLKSIYRKGAHIPDGDLHKYLSEGEDHSVYNAKGGRSSNGGETFHGEEIHRLGEDDKGEDPNSGKNKSIKKKKKNDNSGSYDVHYIIGRDIGDAYNKVESVVSEAGGAELGILQLQDRTDESHKPEAGNERNYFFSLNILELKSNETDREFLNRCIRGNFTETVDPVAKSQPSGDKHHSHPFLFIVYDYKTLIHVFNNIKLEVPNIGSVFDVYILSSLLQLVQRGEKLQNVFSAYAAQSGRGMSSMLISTSVLELPTVELRRKCHFSIMPPEFSDVISGKYGIFGWGKYQKMKIKYEREKKGIRAVGEKPKNNRGISESPSHDGATSTLPTASQQTSRVRQNHFSFTRLEVRDQRSIKKLAFGNKRSLYEITEEDMISYCISRNCCMMALFDFLMGIFAKNLNLLNIYVKIEQPLILCISEIERRGIFLNQKKIEEIHRSCSNPLVYKEEIEHLCECNINLNSSKQVASLIYKHLLDIALNPNVEVGTTSGDALSHGERANYDHTVGSESSAKLLTPTCDGFYEAEETFERREENIGGDAKSPHLPPYKGENKGDTMRMGAKLQKSNLLRNIITNGKYSASLAKPSLAIGTSEETKTFPQLNNTINEMRRSKSLQTNNKTLKLIVDEIERSEHITEKEKEKIKKIISNVKLYRESKKLFQNYIENLPKFIQKETNKIHCNFNQIGASTGRLSCEQPNLQNIHSRFRCAISLKGGDTASAGQGSDERGGDEVGKDMLSTTEQPPRKRLTCDVPPHRAAPHEGLPPDGENLITFDYKQMELFVMAYLSFDMQLLKMLQSGDVFVETAKVLFNTTQVTSELRRMTKTVIYGILYGQTENGLAKSLLISEGMASNLISNFFQVFPNVYRFMQMQKILVKHMNRVYTLIGRKRVIEPTIKNKYRISMNTPIQGCAADVMKFALLSCFRIMTHGDGHGRHDVSDFSGVHGPDSKHDMNSSCAWPQSTRLLEINNVSAALLEENKPFLKATKLILQVHDELLFESTRRATAPIIRLFSPILENAFYNLIQYTNTCHRLLLLYDYMHDHISVQTYIEYLQLSNNGQTWDSHSSYGSNDSRHYNSSNKLNSIFEKFNFKLPIKVETGDYYKEFS</sequence>
<keyword evidence="4" id="KW-1185">Reference proteome</keyword>
<evidence type="ECO:0000313" key="4">
    <source>
        <dbReference type="Proteomes" id="UP000030640"/>
    </source>
</evidence>
<gene>
    <name evidence="3" type="ORF">C922_00964</name>
</gene>
<dbReference type="SUPFAM" id="SSF56672">
    <property type="entry name" value="DNA/RNA polymerases"/>
    <property type="match status" value="1"/>
</dbReference>
<name>W7AA37_9APIC</name>
<dbReference type="Pfam" id="PF00476">
    <property type="entry name" value="DNA_pol_A"/>
    <property type="match status" value="2"/>
</dbReference>
<dbReference type="GO" id="GO:0003887">
    <property type="term" value="F:DNA-directed DNA polymerase activity"/>
    <property type="evidence" value="ECO:0007669"/>
    <property type="project" value="InterPro"/>
</dbReference>
<dbReference type="VEuPathDB" id="PlasmoDB:C922_00964"/>
<feature type="region of interest" description="Disordered" evidence="1">
    <location>
        <begin position="464"/>
        <end position="501"/>
    </location>
</feature>
<dbReference type="GeneID" id="20036238"/>
<protein>
    <submittedName>
        <fullName evidence="3">DNA polymerase I</fullName>
    </submittedName>
</protein>
<dbReference type="GO" id="GO:0006302">
    <property type="term" value="P:double-strand break repair"/>
    <property type="evidence" value="ECO:0007669"/>
    <property type="project" value="TreeGrafter"/>
</dbReference>
<dbReference type="GO" id="GO:0006261">
    <property type="term" value="P:DNA-templated DNA replication"/>
    <property type="evidence" value="ECO:0007669"/>
    <property type="project" value="InterPro"/>
</dbReference>
<evidence type="ECO:0000313" key="3">
    <source>
        <dbReference type="EMBL" id="EUD68565.1"/>
    </source>
</evidence>
<feature type="region of interest" description="Disordered" evidence="1">
    <location>
        <begin position="694"/>
        <end position="716"/>
    </location>
</feature>
<dbReference type="Proteomes" id="UP000030640">
    <property type="component" value="Unassembled WGS sequence"/>
</dbReference>
<proteinExistence type="predicted"/>
<dbReference type="EMBL" id="KI965462">
    <property type="protein sequence ID" value="EUD68565.1"/>
    <property type="molecule type" value="Genomic_DNA"/>
</dbReference>
<dbReference type="AlphaFoldDB" id="W7AA37"/>
<feature type="region of interest" description="Disordered" evidence="1">
    <location>
        <begin position="875"/>
        <end position="908"/>
    </location>
</feature>
<feature type="compositionally biased region" description="Polar residues" evidence="1">
    <location>
        <begin position="475"/>
        <end position="501"/>
    </location>
</feature>
<dbReference type="Gene3D" id="1.20.1060.10">
    <property type="entry name" value="Taq DNA Polymerase, Chain T, domain 4"/>
    <property type="match status" value="1"/>
</dbReference>
<organism evidence="3 4">
    <name type="scientific">Plasmodium inui San Antonio 1</name>
    <dbReference type="NCBI Taxonomy" id="1237626"/>
    <lineage>
        <taxon>Eukaryota</taxon>
        <taxon>Sar</taxon>
        <taxon>Alveolata</taxon>
        <taxon>Apicomplexa</taxon>
        <taxon>Aconoidasida</taxon>
        <taxon>Haemosporida</taxon>
        <taxon>Plasmodiidae</taxon>
        <taxon>Plasmodium</taxon>
        <taxon>Plasmodium (Plasmodium)</taxon>
    </lineage>
</organism>
<dbReference type="InterPro" id="IPR001098">
    <property type="entry name" value="DNA-dir_DNA_pol_A_palm_dom"/>
</dbReference>
<feature type="compositionally biased region" description="Basic and acidic residues" evidence="1">
    <location>
        <begin position="211"/>
        <end position="223"/>
    </location>
</feature>
<dbReference type="GO" id="GO:0003677">
    <property type="term" value="F:DNA binding"/>
    <property type="evidence" value="ECO:0007669"/>
    <property type="project" value="InterPro"/>
</dbReference>
<accession>W7AA37</accession>
<feature type="domain" description="DNA-directed DNA polymerase family A palm" evidence="2">
    <location>
        <begin position="915"/>
        <end position="1163"/>
    </location>
</feature>
<feature type="region of interest" description="Disordered" evidence="1">
    <location>
        <begin position="211"/>
        <end position="238"/>
    </location>
</feature>
<reference evidence="3 4" key="1">
    <citation type="submission" date="2013-02" db="EMBL/GenBank/DDBJ databases">
        <title>The Genome Sequence of Plasmodium inui San Antonio 1.</title>
        <authorList>
            <consortium name="The Broad Institute Genome Sequencing Platform"/>
            <consortium name="The Broad Institute Genome Sequencing Center for Infectious Disease"/>
            <person name="Neafsey D."/>
            <person name="Cheeseman I."/>
            <person name="Volkman S."/>
            <person name="Adams J."/>
            <person name="Walker B."/>
            <person name="Young S.K."/>
            <person name="Zeng Q."/>
            <person name="Gargeya S."/>
            <person name="Fitzgerald M."/>
            <person name="Haas B."/>
            <person name="Abouelleil A."/>
            <person name="Alvarado L."/>
            <person name="Arachchi H.M."/>
            <person name="Berlin A.M."/>
            <person name="Chapman S.B."/>
            <person name="Dewar J."/>
            <person name="Goldberg J."/>
            <person name="Griggs A."/>
            <person name="Gujja S."/>
            <person name="Hansen M."/>
            <person name="Howarth C."/>
            <person name="Imamovic A."/>
            <person name="Larimer J."/>
            <person name="McCowan C."/>
            <person name="Murphy C."/>
            <person name="Neiman D."/>
            <person name="Pearson M."/>
            <person name="Priest M."/>
            <person name="Roberts A."/>
            <person name="Saif S."/>
            <person name="Shea T."/>
            <person name="Sisk P."/>
            <person name="Sykes S."/>
            <person name="Wortman J."/>
            <person name="Nusbaum C."/>
            <person name="Birren B."/>
        </authorList>
    </citation>
    <scope>NUCLEOTIDE SEQUENCE [LARGE SCALE GENOMIC DNA]</scope>
    <source>
        <strain evidence="3 4">San Antonio 1</strain>
    </source>
</reference>
<evidence type="ECO:0000259" key="2">
    <source>
        <dbReference type="SMART" id="SM00482"/>
    </source>
</evidence>
<dbReference type="Gene3D" id="1.10.150.20">
    <property type="entry name" value="5' to 3' exonuclease, C-terminal subdomain"/>
    <property type="match status" value="1"/>
</dbReference>